<keyword evidence="2" id="KW-1185">Reference proteome</keyword>
<evidence type="ECO:0000313" key="2">
    <source>
        <dbReference type="Proteomes" id="UP000821865"/>
    </source>
</evidence>
<gene>
    <name evidence="1" type="ORF">HPB49_003141</name>
</gene>
<dbReference type="EMBL" id="CM023470">
    <property type="protein sequence ID" value="KAH7977654.1"/>
    <property type="molecule type" value="Genomic_DNA"/>
</dbReference>
<accession>A0ACB8DU60</accession>
<protein>
    <submittedName>
        <fullName evidence="1">Uncharacterized protein</fullName>
    </submittedName>
</protein>
<sequence length="459" mass="51886">MPANVALMRDMAQHTRIELPRRIRNLLKFISRVNGNEAIWQEMDQWGLKFDQALVTVKGRVLPAERVTQSDHSRHYNPQMAEFLRETRDQRLHVSVNIDSCVVICPKWAEPNTRQFVSTLLSVCPPMGLGMCEPQLLVLEDDRAGNYVRALHQVGSGGNLQLAIFVLPNNRKDRYDMIKRAACIDLGLHTQVILARTIGNRRNMRSVATKVAIQLNCKLGGEAWCLEIPLANTMVVGYDTYHDSSLRKRSAGAFVASMNQNMTRWYSRVAFHATHQELGSSLGLLLQDALLKYMQVNSGSAPERIIFFRGGVSDGQIPQVREWEIEQIIDSLNVFFPGKIPKLAFVVVTKLGDYVNPPPGTVVNTKVTHPECYDYFVVSQSVRQGTVAPTRYNVIYDTTGLKPDHMQQLSYKLTHLYFNWPGTIRVPAPCQYAHKLAFLAGHSLHGEHCLRLASTLFYL</sequence>
<proteinExistence type="predicted"/>
<reference evidence="1" key="1">
    <citation type="submission" date="2020-05" db="EMBL/GenBank/DDBJ databases">
        <title>Large-scale comparative analyses of tick genomes elucidate their genetic diversity and vector capacities.</title>
        <authorList>
            <person name="Jia N."/>
            <person name="Wang J."/>
            <person name="Shi W."/>
            <person name="Du L."/>
            <person name="Sun Y."/>
            <person name="Zhan W."/>
            <person name="Jiang J."/>
            <person name="Wang Q."/>
            <person name="Zhang B."/>
            <person name="Ji P."/>
            <person name="Sakyi L.B."/>
            <person name="Cui X."/>
            <person name="Yuan T."/>
            <person name="Jiang B."/>
            <person name="Yang W."/>
            <person name="Lam T.T.-Y."/>
            <person name="Chang Q."/>
            <person name="Ding S."/>
            <person name="Wang X."/>
            <person name="Zhu J."/>
            <person name="Ruan X."/>
            <person name="Zhao L."/>
            <person name="Wei J."/>
            <person name="Que T."/>
            <person name="Du C."/>
            <person name="Cheng J."/>
            <person name="Dai P."/>
            <person name="Han X."/>
            <person name="Huang E."/>
            <person name="Gao Y."/>
            <person name="Liu J."/>
            <person name="Shao H."/>
            <person name="Ye R."/>
            <person name="Li L."/>
            <person name="Wei W."/>
            <person name="Wang X."/>
            <person name="Wang C."/>
            <person name="Yang T."/>
            <person name="Huo Q."/>
            <person name="Li W."/>
            <person name="Guo W."/>
            <person name="Chen H."/>
            <person name="Zhou L."/>
            <person name="Ni X."/>
            <person name="Tian J."/>
            <person name="Zhou Y."/>
            <person name="Sheng Y."/>
            <person name="Liu T."/>
            <person name="Pan Y."/>
            <person name="Xia L."/>
            <person name="Li J."/>
            <person name="Zhao F."/>
            <person name="Cao W."/>
        </authorList>
    </citation>
    <scope>NUCLEOTIDE SEQUENCE</scope>
    <source>
        <strain evidence="1">Dsil-2018</strain>
    </source>
</reference>
<evidence type="ECO:0000313" key="1">
    <source>
        <dbReference type="EMBL" id="KAH7977654.1"/>
    </source>
</evidence>
<name>A0ACB8DU60_DERSI</name>
<organism evidence="1 2">
    <name type="scientific">Dermacentor silvarum</name>
    <name type="common">Tick</name>
    <dbReference type="NCBI Taxonomy" id="543639"/>
    <lineage>
        <taxon>Eukaryota</taxon>
        <taxon>Metazoa</taxon>
        <taxon>Ecdysozoa</taxon>
        <taxon>Arthropoda</taxon>
        <taxon>Chelicerata</taxon>
        <taxon>Arachnida</taxon>
        <taxon>Acari</taxon>
        <taxon>Parasitiformes</taxon>
        <taxon>Ixodida</taxon>
        <taxon>Ixodoidea</taxon>
        <taxon>Ixodidae</taxon>
        <taxon>Rhipicephalinae</taxon>
        <taxon>Dermacentor</taxon>
    </lineage>
</organism>
<comment type="caution">
    <text evidence="1">The sequence shown here is derived from an EMBL/GenBank/DDBJ whole genome shotgun (WGS) entry which is preliminary data.</text>
</comment>
<dbReference type="Proteomes" id="UP000821865">
    <property type="component" value="Chromosome 1"/>
</dbReference>